<organism evidence="2 3">
    <name type="scientific">Streptomyces marianii</name>
    <dbReference type="NCBI Taxonomy" id="1817406"/>
    <lineage>
        <taxon>Bacteria</taxon>
        <taxon>Bacillati</taxon>
        <taxon>Actinomycetota</taxon>
        <taxon>Actinomycetes</taxon>
        <taxon>Kitasatosporales</taxon>
        <taxon>Streptomycetaceae</taxon>
        <taxon>Streptomyces</taxon>
    </lineage>
</organism>
<dbReference type="RefSeq" id="WP_138051460.1">
    <property type="nucleotide sequence ID" value="NZ_VAWE01000001.1"/>
</dbReference>
<evidence type="ECO:0000256" key="1">
    <source>
        <dbReference type="SAM" id="SignalP"/>
    </source>
</evidence>
<sequence length="121" mass="13115">MAGAALLGLAGATPAFAEGSWSSYIANWTSGKESRRWTDRNSDAVSTSVAFPGCSTDSNRFSAAQVKLWKDVFGPDDDQGTRTNYCNTVSWGDKVSGTYYSELAGFAYDSILDVNRVVTRY</sequence>
<name>A0A5R9DWT6_9ACTN</name>
<comment type="caution">
    <text evidence="2">The sequence shown here is derived from an EMBL/GenBank/DDBJ whole genome shotgun (WGS) entry which is preliminary data.</text>
</comment>
<dbReference type="Proteomes" id="UP000305921">
    <property type="component" value="Unassembled WGS sequence"/>
</dbReference>
<keyword evidence="3" id="KW-1185">Reference proteome</keyword>
<gene>
    <name evidence="2" type="ORF">FEF34_01170</name>
</gene>
<reference evidence="2 3" key="1">
    <citation type="submission" date="2019-05" db="EMBL/GenBank/DDBJ databases">
        <title>Streptomyces marianii sp. nov., a novel marine actinomycete from southern coast of India.</title>
        <authorList>
            <person name="Iniyan A.M."/>
            <person name="Wink J."/>
            <person name="Ramprasad E."/>
            <person name="Ramana C.V."/>
            <person name="Bunk B."/>
            <person name="Sproer C."/>
            <person name="Joseph F.-J.R.S."/>
            <person name="Vincent S.G.P."/>
        </authorList>
    </citation>
    <scope>NUCLEOTIDE SEQUENCE [LARGE SCALE GENOMIC DNA]</scope>
    <source>
        <strain evidence="2 3">ICN19</strain>
    </source>
</reference>
<feature type="signal peptide" evidence="1">
    <location>
        <begin position="1"/>
        <end position="17"/>
    </location>
</feature>
<dbReference type="AlphaFoldDB" id="A0A5R9DWT6"/>
<dbReference type="EMBL" id="VAWE01000001">
    <property type="protein sequence ID" value="TLQ42050.1"/>
    <property type="molecule type" value="Genomic_DNA"/>
</dbReference>
<evidence type="ECO:0000313" key="3">
    <source>
        <dbReference type="Proteomes" id="UP000305921"/>
    </source>
</evidence>
<feature type="chain" id="PRO_5024453707" evidence="1">
    <location>
        <begin position="18"/>
        <end position="121"/>
    </location>
</feature>
<accession>A0A5R9DWT6</accession>
<evidence type="ECO:0000313" key="2">
    <source>
        <dbReference type="EMBL" id="TLQ42050.1"/>
    </source>
</evidence>
<keyword evidence="1" id="KW-0732">Signal</keyword>
<proteinExistence type="predicted"/>
<dbReference type="OrthoDB" id="5023295at2"/>
<protein>
    <submittedName>
        <fullName evidence="2">Uncharacterized protein</fullName>
    </submittedName>
</protein>